<keyword evidence="2" id="KW-0805">Transcription regulation</keyword>
<comment type="similarity">
    <text evidence="5">Belongs to the GRAS family.</text>
</comment>
<evidence type="ECO:0000256" key="5">
    <source>
        <dbReference type="PROSITE-ProRule" id="PRU01191"/>
    </source>
</evidence>
<dbReference type="InterPro" id="IPR005202">
    <property type="entry name" value="TF_GRAS"/>
</dbReference>
<organism evidence="6 7">
    <name type="scientific">Morus notabilis</name>
    <dbReference type="NCBI Taxonomy" id="981085"/>
    <lineage>
        <taxon>Eukaryota</taxon>
        <taxon>Viridiplantae</taxon>
        <taxon>Streptophyta</taxon>
        <taxon>Embryophyta</taxon>
        <taxon>Tracheophyta</taxon>
        <taxon>Spermatophyta</taxon>
        <taxon>Magnoliopsida</taxon>
        <taxon>eudicotyledons</taxon>
        <taxon>Gunneridae</taxon>
        <taxon>Pentapetalae</taxon>
        <taxon>rosids</taxon>
        <taxon>fabids</taxon>
        <taxon>Rosales</taxon>
        <taxon>Moraceae</taxon>
        <taxon>Moreae</taxon>
        <taxon>Morus</taxon>
    </lineage>
</organism>
<proteinExistence type="inferred from homology"/>
<evidence type="ECO:0000256" key="2">
    <source>
        <dbReference type="ARBA" id="ARBA00023015"/>
    </source>
</evidence>
<keyword evidence="4" id="KW-0539">Nucleus</keyword>
<sequence length="90" mass="9153">MTGAAVSIKSSSSSPLKTEVSESTRAVILFNSHDAGVRLVHTLMACAEAVQQDNLKFANTLVKHVGLLAASQAGGLRKVAMEAAGSGNSG</sequence>
<gene>
    <name evidence="6" type="ORF">L484_002771</name>
</gene>
<dbReference type="STRING" id="981085.W9QYN9"/>
<evidence type="ECO:0000256" key="3">
    <source>
        <dbReference type="ARBA" id="ARBA00023163"/>
    </source>
</evidence>
<evidence type="ECO:0000256" key="1">
    <source>
        <dbReference type="ARBA" id="ARBA00004123"/>
    </source>
</evidence>
<dbReference type="Proteomes" id="UP000030645">
    <property type="component" value="Unassembled WGS sequence"/>
</dbReference>
<evidence type="ECO:0000313" key="6">
    <source>
        <dbReference type="EMBL" id="EXB58834.1"/>
    </source>
</evidence>
<dbReference type="PROSITE" id="PS50985">
    <property type="entry name" value="GRAS"/>
    <property type="match status" value="1"/>
</dbReference>
<keyword evidence="7" id="KW-1185">Reference proteome</keyword>
<accession>W9QYN9</accession>
<protein>
    <submittedName>
        <fullName evidence="6">Uncharacterized protein</fullName>
    </submittedName>
</protein>
<name>W9QYN9_9ROSA</name>
<comment type="subcellular location">
    <subcellularLocation>
        <location evidence="1">Nucleus</location>
    </subcellularLocation>
</comment>
<dbReference type="EMBL" id="KE344367">
    <property type="protein sequence ID" value="EXB58834.1"/>
    <property type="molecule type" value="Genomic_DNA"/>
</dbReference>
<dbReference type="GO" id="GO:0005634">
    <property type="term" value="C:nucleus"/>
    <property type="evidence" value="ECO:0007669"/>
    <property type="project" value="UniProtKB-SubCell"/>
</dbReference>
<evidence type="ECO:0000256" key="4">
    <source>
        <dbReference type="ARBA" id="ARBA00023242"/>
    </source>
</evidence>
<keyword evidence="3" id="KW-0804">Transcription</keyword>
<evidence type="ECO:0000313" key="7">
    <source>
        <dbReference type="Proteomes" id="UP000030645"/>
    </source>
</evidence>
<reference evidence="7" key="1">
    <citation type="submission" date="2013-01" db="EMBL/GenBank/DDBJ databases">
        <title>Draft Genome Sequence of a Mulberry Tree, Morus notabilis C.K. Schneid.</title>
        <authorList>
            <person name="He N."/>
            <person name="Zhao S."/>
        </authorList>
    </citation>
    <scope>NUCLEOTIDE SEQUENCE</scope>
</reference>
<dbReference type="AlphaFoldDB" id="W9QYN9"/>
<comment type="caution">
    <text evidence="5">Lacks conserved residue(s) required for the propagation of feature annotation.</text>
</comment>